<evidence type="ECO:0000313" key="2">
    <source>
        <dbReference type="EMBL" id="MBS9477441.1"/>
    </source>
</evidence>
<dbReference type="InterPro" id="IPR021074">
    <property type="entry name" value="Formate_DH_dsu"/>
</dbReference>
<gene>
    <name evidence="2" type="ORF">KIP89_10005</name>
</gene>
<sequence length="95" mass="10416">MSANTMDRLVYMANQIGKFFASQKQGKAVTGIAKHIKDFWDPRMRARMEDHIAAGGEGLDPLVLEALKTLPPVTRDTIPVPHPTLHPPGPTAAHH</sequence>
<comment type="caution">
    <text evidence="2">The sequence shown here is derived from an EMBL/GenBank/DDBJ whole genome shotgun (WGS) entry which is preliminary data.</text>
</comment>
<feature type="compositionally biased region" description="Pro residues" evidence="1">
    <location>
        <begin position="80"/>
        <end position="95"/>
    </location>
</feature>
<name>A0ABS5R6Z4_9HYPH</name>
<dbReference type="Proteomes" id="UP001166585">
    <property type="component" value="Unassembled WGS sequence"/>
</dbReference>
<reference evidence="2" key="1">
    <citation type="submission" date="2021-05" db="EMBL/GenBank/DDBJ databases">
        <authorList>
            <person name="Sun Q."/>
            <person name="Inoue M."/>
        </authorList>
    </citation>
    <scope>NUCLEOTIDE SEQUENCE</scope>
    <source>
        <strain evidence="2">VKM B-3255</strain>
    </source>
</reference>
<protein>
    <submittedName>
        <fullName evidence="2">Formate dehydrogenase subunit delta</fullName>
    </submittedName>
</protein>
<evidence type="ECO:0000313" key="3">
    <source>
        <dbReference type="Proteomes" id="UP001166585"/>
    </source>
</evidence>
<proteinExistence type="predicted"/>
<organism evidence="2 3">
    <name type="scientific">Ancylobacter radicis</name>
    <dbReference type="NCBI Taxonomy" id="2836179"/>
    <lineage>
        <taxon>Bacteria</taxon>
        <taxon>Pseudomonadati</taxon>
        <taxon>Pseudomonadota</taxon>
        <taxon>Alphaproteobacteria</taxon>
        <taxon>Hyphomicrobiales</taxon>
        <taxon>Xanthobacteraceae</taxon>
        <taxon>Ancylobacter</taxon>
    </lineage>
</organism>
<dbReference type="Pfam" id="PF11390">
    <property type="entry name" value="FdsD"/>
    <property type="match status" value="1"/>
</dbReference>
<accession>A0ABS5R6Z4</accession>
<feature type="region of interest" description="Disordered" evidence="1">
    <location>
        <begin position="74"/>
        <end position="95"/>
    </location>
</feature>
<evidence type="ECO:0000256" key="1">
    <source>
        <dbReference type="SAM" id="MobiDB-lite"/>
    </source>
</evidence>
<dbReference type="EMBL" id="JAHCQH010000015">
    <property type="protein sequence ID" value="MBS9477441.1"/>
    <property type="molecule type" value="Genomic_DNA"/>
</dbReference>
<dbReference type="RefSeq" id="WP_213755209.1">
    <property type="nucleotide sequence ID" value="NZ_JAHCQH010000015.1"/>
</dbReference>
<keyword evidence="3" id="KW-1185">Reference proteome</keyword>